<dbReference type="Pfam" id="PF12784">
    <property type="entry name" value="PDDEXK_2"/>
    <property type="match status" value="1"/>
</dbReference>
<gene>
    <name evidence="1" type="ORF">ACE3NQ_08445</name>
</gene>
<dbReference type="EMBL" id="JBHILM010000007">
    <property type="protein sequence ID" value="MFB5680936.1"/>
    <property type="molecule type" value="Genomic_DNA"/>
</dbReference>
<proteinExistence type="predicted"/>
<dbReference type="InterPro" id="IPR010106">
    <property type="entry name" value="RpnA"/>
</dbReference>
<keyword evidence="2" id="KW-1185">Reference proteome</keyword>
<protein>
    <submittedName>
        <fullName evidence="1">Rpn family recombination-promoting nuclease/putative transposase</fullName>
    </submittedName>
</protein>
<evidence type="ECO:0000313" key="1">
    <source>
        <dbReference type="EMBL" id="MFB5680936.1"/>
    </source>
</evidence>
<reference evidence="1 2" key="1">
    <citation type="submission" date="2024-09" db="EMBL/GenBank/DDBJ databases">
        <authorList>
            <person name="Ruan L."/>
        </authorList>
    </citation>
    <scope>NUCLEOTIDE SEQUENCE [LARGE SCALE GENOMIC DNA]</scope>
    <source>
        <strain evidence="1 2">D33</strain>
    </source>
</reference>
<sequence>MLANWLLFLKGVDKSSWEVLTMKEPMLKKAMDTLEFLSQDAAARMAYDARMKALSDEKSRIEGAKAEATAETTAEIAARLLNMGIDLKTIAEATGMSVEEIKALQAIN</sequence>
<organism evidence="1 2">
    <name type="scientific">Paenibacillus terreus</name>
    <dbReference type="NCBI Taxonomy" id="1387834"/>
    <lineage>
        <taxon>Bacteria</taxon>
        <taxon>Bacillati</taxon>
        <taxon>Bacillota</taxon>
        <taxon>Bacilli</taxon>
        <taxon>Bacillales</taxon>
        <taxon>Paenibacillaceae</taxon>
        <taxon>Paenibacillus</taxon>
    </lineage>
</organism>
<dbReference type="NCBIfam" id="TIGR01784">
    <property type="entry name" value="T_den_put_tspse"/>
    <property type="match status" value="1"/>
</dbReference>
<accession>A0ABV5B8Q8</accession>
<dbReference type="Proteomes" id="UP001580407">
    <property type="component" value="Unassembled WGS sequence"/>
</dbReference>
<comment type="caution">
    <text evidence="1">The sequence shown here is derived from an EMBL/GenBank/DDBJ whole genome shotgun (WGS) entry which is preliminary data.</text>
</comment>
<dbReference type="RefSeq" id="WP_375524732.1">
    <property type="nucleotide sequence ID" value="NZ_JBHILM010000007.1"/>
</dbReference>
<name>A0ABV5B8Q8_9BACL</name>
<evidence type="ECO:0000313" key="2">
    <source>
        <dbReference type="Proteomes" id="UP001580407"/>
    </source>
</evidence>